<accession>A0A2P5FZT1</accession>
<dbReference type="GO" id="GO:0016020">
    <property type="term" value="C:membrane"/>
    <property type="evidence" value="ECO:0007669"/>
    <property type="project" value="InterPro"/>
</dbReference>
<name>A0A2P5FZT1_TREOI</name>
<dbReference type="EMBL" id="JXTC01000003">
    <property type="protein sequence ID" value="POO03296.1"/>
    <property type="molecule type" value="Genomic_DNA"/>
</dbReference>
<evidence type="ECO:0000256" key="1">
    <source>
        <dbReference type="ARBA" id="ARBA00010199"/>
    </source>
</evidence>
<dbReference type="GO" id="GO:0015297">
    <property type="term" value="F:antiporter activity"/>
    <property type="evidence" value="ECO:0007669"/>
    <property type="project" value="InterPro"/>
</dbReference>
<protein>
    <submittedName>
        <fullName evidence="2">Multi antimicrobial extrusion protein</fullName>
    </submittedName>
</protein>
<evidence type="ECO:0000313" key="3">
    <source>
        <dbReference type="Proteomes" id="UP000237000"/>
    </source>
</evidence>
<dbReference type="Pfam" id="PF01554">
    <property type="entry name" value="MatE"/>
    <property type="match status" value="1"/>
</dbReference>
<keyword evidence="3" id="KW-1185">Reference proteome</keyword>
<dbReference type="STRING" id="63057.A0A2P5FZT1"/>
<organism evidence="2 3">
    <name type="scientific">Trema orientale</name>
    <name type="common">Charcoal tree</name>
    <name type="synonym">Celtis orientalis</name>
    <dbReference type="NCBI Taxonomy" id="63057"/>
    <lineage>
        <taxon>Eukaryota</taxon>
        <taxon>Viridiplantae</taxon>
        <taxon>Streptophyta</taxon>
        <taxon>Embryophyta</taxon>
        <taxon>Tracheophyta</taxon>
        <taxon>Spermatophyta</taxon>
        <taxon>Magnoliopsida</taxon>
        <taxon>eudicotyledons</taxon>
        <taxon>Gunneridae</taxon>
        <taxon>Pentapetalae</taxon>
        <taxon>rosids</taxon>
        <taxon>fabids</taxon>
        <taxon>Rosales</taxon>
        <taxon>Cannabaceae</taxon>
        <taxon>Trema</taxon>
    </lineage>
</organism>
<dbReference type="PANTHER" id="PTHR11206">
    <property type="entry name" value="MULTIDRUG RESISTANCE PROTEIN"/>
    <property type="match status" value="1"/>
</dbReference>
<proteinExistence type="inferred from homology"/>
<dbReference type="InParanoid" id="A0A2P5FZT1"/>
<dbReference type="Proteomes" id="UP000237000">
    <property type="component" value="Unassembled WGS sequence"/>
</dbReference>
<comment type="similarity">
    <text evidence="1">Belongs to the multi antimicrobial extrusion (MATE) (TC 2.A.66.1) family.</text>
</comment>
<comment type="caution">
    <text evidence="2">The sequence shown here is derived from an EMBL/GenBank/DDBJ whole genome shotgun (WGS) entry which is preliminary data.</text>
</comment>
<dbReference type="OrthoDB" id="2126698at2759"/>
<gene>
    <name evidence="2" type="ORF">TorRG33x02_013570</name>
</gene>
<sequence>MCSITYIFNNEKEVVDYVTKMAHLVCLAVVLNNLHATLSGIARGYGLQKLGAFANLGAYYFVGIPTGAALGFQLDMRGKCLWIRVLAGMNCKGEDPLGKVSRRYWIDSRSTLI</sequence>
<dbReference type="AlphaFoldDB" id="A0A2P5FZT1"/>
<dbReference type="InterPro" id="IPR002528">
    <property type="entry name" value="MATE_fam"/>
</dbReference>
<evidence type="ECO:0000313" key="2">
    <source>
        <dbReference type="EMBL" id="POO03296.1"/>
    </source>
</evidence>
<dbReference type="GO" id="GO:0042910">
    <property type="term" value="F:xenobiotic transmembrane transporter activity"/>
    <property type="evidence" value="ECO:0007669"/>
    <property type="project" value="InterPro"/>
</dbReference>
<reference evidence="3" key="1">
    <citation type="submission" date="2016-06" db="EMBL/GenBank/DDBJ databases">
        <title>Parallel loss of symbiosis genes in relatives of nitrogen-fixing non-legume Parasponia.</title>
        <authorList>
            <person name="Van Velzen R."/>
            <person name="Holmer R."/>
            <person name="Bu F."/>
            <person name="Rutten L."/>
            <person name="Van Zeijl A."/>
            <person name="Liu W."/>
            <person name="Santuari L."/>
            <person name="Cao Q."/>
            <person name="Sharma T."/>
            <person name="Shen D."/>
            <person name="Roswanjaya Y."/>
            <person name="Wardhani T."/>
            <person name="Kalhor M.S."/>
            <person name="Jansen J."/>
            <person name="Van den Hoogen J."/>
            <person name="Gungor B."/>
            <person name="Hartog M."/>
            <person name="Hontelez J."/>
            <person name="Verver J."/>
            <person name="Yang W.-C."/>
            <person name="Schijlen E."/>
            <person name="Repin R."/>
            <person name="Schilthuizen M."/>
            <person name="Schranz E."/>
            <person name="Heidstra R."/>
            <person name="Miyata K."/>
            <person name="Fedorova E."/>
            <person name="Kohlen W."/>
            <person name="Bisseling T."/>
            <person name="Smit S."/>
            <person name="Geurts R."/>
        </authorList>
    </citation>
    <scope>NUCLEOTIDE SEQUENCE [LARGE SCALE GENOMIC DNA]</scope>
    <source>
        <strain evidence="3">cv. RG33-2</strain>
    </source>
</reference>